<reference evidence="1" key="1">
    <citation type="submission" date="2013-11" db="EMBL/GenBank/DDBJ databases">
        <title>The Genome Sequence of Phytophthora parasitica CHvinca01.</title>
        <authorList>
            <consortium name="The Broad Institute Genomics Platform"/>
            <person name="Russ C."/>
            <person name="Tyler B."/>
            <person name="Panabieres F."/>
            <person name="Shan W."/>
            <person name="Tripathy S."/>
            <person name="Grunwald N."/>
            <person name="Machado M."/>
            <person name="Johnson C.S."/>
            <person name="Arredondo F."/>
            <person name="Hong C."/>
            <person name="Coffey M."/>
            <person name="Young S.K."/>
            <person name="Zeng Q."/>
            <person name="Gargeya S."/>
            <person name="Fitzgerald M."/>
            <person name="Abouelleil A."/>
            <person name="Alvarado L."/>
            <person name="Chapman S.B."/>
            <person name="Gainer-Dewar J."/>
            <person name="Goldberg J."/>
            <person name="Griggs A."/>
            <person name="Gujja S."/>
            <person name="Hansen M."/>
            <person name="Howarth C."/>
            <person name="Imamovic A."/>
            <person name="Ireland A."/>
            <person name="Larimer J."/>
            <person name="McCowan C."/>
            <person name="Murphy C."/>
            <person name="Pearson M."/>
            <person name="Poon T.W."/>
            <person name="Priest M."/>
            <person name="Roberts A."/>
            <person name="Saif S."/>
            <person name="Shea T."/>
            <person name="Sykes S."/>
            <person name="Wortman J."/>
            <person name="Nusbaum C."/>
            <person name="Birren B."/>
        </authorList>
    </citation>
    <scope>NUCLEOTIDE SEQUENCE [LARGE SCALE GENOMIC DNA]</scope>
    <source>
        <strain evidence="1">CHvinca01</strain>
    </source>
</reference>
<accession>W2KWP4</accession>
<organism evidence="1">
    <name type="scientific">Phytophthora nicotianae</name>
    <name type="common">Potato buckeye rot agent</name>
    <name type="synonym">Phytophthora parasitica</name>
    <dbReference type="NCBI Taxonomy" id="4792"/>
    <lineage>
        <taxon>Eukaryota</taxon>
        <taxon>Sar</taxon>
        <taxon>Stramenopiles</taxon>
        <taxon>Oomycota</taxon>
        <taxon>Peronosporomycetes</taxon>
        <taxon>Peronosporales</taxon>
        <taxon>Peronosporaceae</taxon>
        <taxon>Phytophthora</taxon>
    </lineage>
</organism>
<dbReference type="Proteomes" id="UP000054532">
    <property type="component" value="Unassembled WGS sequence"/>
</dbReference>
<dbReference type="AlphaFoldDB" id="W2KWP4"/>
<reference evidence="2" key="2">
    <citation type="submission" date="2013-11" db="EMBL/GenBank/DDBJ databases">
        <title>The Genome Sequence of Phytophthora parasitica IAC_01/95.</title>
        <authorList>
            <consortium name="The Broad Institute Genomics Platform"/>
            <person name="Russ C."/>
            <person name="Tyler B."/>
            <person name="Panabieres F."/>
            <person name="Shan W."/>
            <person name="Tripathy S."/>
            <person name="Grunwald N."/>
            <person name="Machado M."/>
            <person name="Johnson C.S."/>
            <person name="Arredondo F."/>
            <person name="Hong C."/>
            <person name="Coffey M."/>
            <person name="Young S.K."/>
            <person name="Zeng Q."/>
            <person name="Gargeya S."/>
            <person name="Fitzgerald M."/>
            <person name="Abouelleil A."/>
            <person name="Alvarado L."/>
            <person name="Chapman S.B."/>
            <person name="Gainer-Dewar J."/>
            <person name="Goldberg J."/>
            <person name="Griggs A."/>
            <person name="Gujja S."/>
            <person name="Hansen M."/>
            <person name="Howarth C."/>
            <person name="Imamovic A."/>
            <person name="Ireland A."/>
            <person name="Larimer J."/>
            <person name="McCowan C."/>
            <person name="Murphy C."/>
            <person name="Pearson M."/>
            <person name="Poon T.W."/>
            <person name="Priest M."/>
            <person name="Roberts A."/>
            <person name="Saif S."/>
            <person name="Shea T."/>
            <person name="Sykes S."/>
            <person name="Wortman J."/>
            <person name="Nusbaum C."/>
            <person name="Birren B."/>
        </authorList>
    </citation>
    <scope>NUCLEOTIDE SEQUENCE [LARGE SCALE GENOMIC DNA]</scope>
    <source>
        <strain evidence="2">IAC_01/95</strain>
    </source>
</reference>
<sequence length="35" mass="3933">MQLVLFKSGDELLDDFRILAKIDGFTGDPPFSSQM</sequence>
<dbReference type="EMBL" id="KI680618">
    <property type="protein sequence ID" value="ETL89014.1"/>
    <property type="molecule type" value="Genomic_DNA"/>
</dbReference>
<dbReference type="Proteomes" id="UP000054423">
    <property type="component" value="Unassembled WGS sequence"/>
</dbReference>
<protein>
    <submittedName>
        <fullName evidence="1">Uncharacterized protein</fullName>
    </submittedName>
</protein>
<evidence type="ECO:0000313" key="2">
    <source>
        <dbReference type="EMBL" id="ETM42259.1"/>
    </source>
</evidence>
<dbReference type="EMBL" id="KI693831">
    <property type="protein sequence ID" value="ETM42259.1"/>
    <property type="molecule type" value="Genomic_DNA"/>
</dbReference>
<proteinExistence type="predicted"/>
<name>W2KWP4_PHYNI</name>
<evidence type="ECO:0000313" key="1">
    <source>
        <dbReference type="EMBL" id="ETL89014.1"/>
    </source>
</evidence>
<gene>
    <name evidence="2" type="ORF">L914_12057</name>
    <name evidence="1" type="ORF">L917_11976</name>
</gene>